<dbReference type="EMBL" id="JBDZDV010000007">
    <property type="protein sequence ID" value="MET3111934.1"/>
    <property type="molecule type" value="Genomic_DNA"/>
</dbReference>
<evidence type="ECO:0000313" key="1">
    <source>
        <dbReference type="EMBL" id="MET3111934.1"/>
    </source>
</evidence>
<sequence length="165" mass="18432">MRKIVVNSTPLIALNNIGQLDLLEKVYGEVIIPTAVYEEVILDVKTVKPNDFIRESGFITIADIRNEEAKKLFGTSLHKGEVEVMILANEIKADLCIIDDLLARKYAKYHNLKVTGTIGVVLKSKQLGIVENVKTLLDELINAGMYIDTKLYSKVLEIAEEDNNS</sequence>
<dbReference type="Pfam" id="PF11848">
    <property type="entry name" value="DUF3368"/>
    <property type="match status" value="1"/>
</dbReference>
<protein>
    <submittedName>
        <fullName evidence="1">Nucleic acid-binding protein</fullName>
    </submittedName>
</protein>
<gene>
    <name evidence="1" type="ORF">ABHD89_002359</name>
</gene>
<keyword evidence="2" id="KW-1185">Reference proteome</keyword>
<comment type="caution">
    <text evidence="1">The sequence shown here is derived from an EMBL/GenBank/DDBJ whole genome shotgun (WGS) entry which is preliminary data.</text>
</comment>
<evidence type="ECO:0000313" key="2">
    <source>
        <dbReference type="Proteomes" id="UP001549019"/>
    </source>
</evidence>
<dbReference type="InterPro" id="IPR021799">
    <property type="entry name" value="PIN-like_prokaryotic"/>
</dbReference>
<proteinExistence type="predicted"/>
<dbReference type="RefSeq" id="WP_230821159.1">
    <property type="nucleotide sequence ID" value="NZ_JAJNCU010000002.1"/>
</dbReference>
<dbReference type="Proteomes" id="UP001549019">
    <property type="component" value="Unassembled WGS sequence"/>
</dbReference>
<dbReference type="PANTHER" id="PTHR39550">
    <property type="entry name" value="SLL0658 PROTEIN"/>
    <property type="match status" value="1"/>
</dbReference>
<name>A0ABV2EBY2_9STAP</name>
<organism evidence="1 2">
    <name type="scientific">Salinicoccus halitifaciens</name>
    <dbReference type="NCBI Taxonomy" id="1073415"/>
    <lineage>
        <taxon>Bacteria</taxon>
        <taxon>Bacillati</taxon>
        <taxon>Bacillota</taxon>
        <taxon>Bacilli</taxon>
        <taxon>Bacillales</taxon>
        <taxon>Staphylococcaceae</taxon>
        <taxon>Salinicoccus</taxon>
    </lineage>
</organism>
<reference evidence="1 2" key="1">
    <citation type="submission" date="2024-05" db="EMBL/GenBank/DDBJ databases">
        <title>Genomic Encyclopedia of Type Strains, Phase IV (KMG-IV): sequencing the most valuable type-strain genomes for metagenomic binning, comparative biology and taxonomic classification.</title>
        <authorList>
            <person name="Goeker M."/>
        </authorList>
    </citation>
    <scope>NUCLEOTIDE SEQUENCE [LARGE SCALE GENOMIC DNA]</scope>
    <source>
        <strain evidence="1 2">DSM 25286</strain>
    </source>
</reference>
<accession>A0ABV2EBY2</accession>
<dbReference type="PANTHER" id="PTHR39550:SF1">
    <property type="entry name" value="SLL0658 PROTEIN"/>
    <property type="match status" value="1"/>
</dbReference>